<accession>E2AEK2</accession>
<dbReference type="EMBL" id="GL438870">
    <property type="protein sequence ID" value="EFN68125.1"/>
    <property type="molecule type" value="Genomic_DNA"/>
</dbReference>
<evidence type="ECO:0000313" key="1">
    <source>
        <dbReference type="EMBL" id="EFN68125.1"/>
    </source>
</evidence>
<dbReference type="Proteomes" id="UP000000311">
    <property type="component" value="Unassembled WGS sequence"/>
</dbReference>
<sequence>MKEEERSRRTGEECGQCINYTTGWLGIPSVQGSELLLINQVLSPRVLKVRSQRSRFGKNFKIAVLNYGGFTCICEEARFEDLSNCYFILGIDVIETIYGFHVKFSNSVSNDTVQGNTFAKRNPTGVEITDYCHSYAIIAVLKARIFRRRFSFNYIDVKNWTPMPKHADNNVS</sequence>
<protein>
    <submittedName>
        <fullName evidence="1">Uncharacterized protein</fullName>
    </submittedName>
</protein>
<organism evidence="2">
    <name type="scientific">Camponotus floridanus</name>
    <name type="common">Florida carpenter ant</name>
    <dbReference type="NCBI Taxonomy" id="104421"/>
    <lineage>
        <taxon>Eukaryota</taxon>
        <taxon>Metazoa</taxon>
        <taxon>Ecdysozoa</taxon>
        <taxon>Arthropoda</taxon>
        <taxon>Hexapoda</taxon>
        <taxon>Insecta</taxon>
        <taxon>Pterygota</taxon>
        <taxon>Neoptera</taxon>
        <taxon>Endopterygota</taxon>
        <taxon>Hymenoptera</taxon>
        <taxon>Apocrita</taxon>
        <taxon>Aculeata</taxon>
        <taxon>Formicoidea</taxon>
        <taxon>Formicidae</taxon>
        <taxon>Formicinae</taxon>
        <taxon>Camponotus</taxon>
    </lineage>
</organism>
<proteinExistence type="predicted"/>
<name>E2AEK2_CAMFO</name>
<dbReference type="AlphaFoldDB" id="E2AEK2"/>
<keyword evidence="2" id="KW-1185">Reference proteome</keyword>
<reference evidence="1 2" key="1">
    <citation type="journal article" date="2010" name="Science">
        <title>Genomic comparison of the ants Camponotus floridanus and Harpegnathos saltator.</title>
        <authorList>
            <person name="Bonasio R."/>
            <person name="Zhang G."/>
            <person name="Ye C."/>
            <person name="Mutti N.S."/>
            <person name="Fang X."/>
            <person name="Qin N."/>
            <person name="Donahue G."/>
            <person name="Yang P."/>
            <person name="Li Q."/>
            <person name="Li C."/>
            <person name="Zhang P."/>
            <person name="Huang Z."/>
            <person name="Berger S.L."/>
            <person name="Reinberg D."/>
            <person name="Wang J."/>
            <person name="Liebig J."/>
        </authorList>
    </citation>
    <scope>NUCLEOTIDE SEQUENCE [LARGE SCALE GENOMIC DNA]</scope>
    <source>
        <strain evidence="2">C129</strain>
    </source>
</reference>
<dbReference type="InParanoid" id="E2AEK2"/>
<evidence type="ECO:0000313" key="2">
    <source>
        <dbReference type="Proteomes" id="UP000000311"/>
    </source>
</evidence>
<gene>
    <name evidence="1" type="ORF">EAG_10710</name>
</gene>